<accession>A0A7W9ETN2</accession>
<keyword evidence="3" id="KW-0805">Transcription regulation</keyword>
<dbReference type="Gene3D" id="6.10.250.690">
    <property type="match status" value="1"/>
</dbReference>
<dbReference type="GO" id="GO:0000156">
    <property type="term" value="F:phosphorelay response regulator activity"/>
    <property type="evidence" value="ECO:0007669"/>
    <property type="project" value="TreeGrafter"/>
</dbReference>
<evidence type="ECO:0000256" key="3">
    <source>
        <dbReference type="ARBA" id="ARBA00023015"/>
    </source>
</evidence>
<dbReference type="FunFam" id="1.10.10.10:FF:000005">
    <property type="entry name" value="Two-component system response regulator"/>
    <property type="match status" value="1"/>
</dbReference>
<sequence length="225" mass="24616">MQILVIEDDARVAEHIAKGLKTAGHGVALESDGRAGLLRAAADAFDLIVVDRMLPHVDGLTIVQTMRATGDTTPVLILSALGEVDERVAGLRAGGDDYLTKPFAMSELLARIDVLSRRGPAIVAETRLSVGDLEIDLLGQAVRRGGKPVDLTAREFRILAYLARNEGRVVTRSMLLEHVWDYHFDPQTNIIDQHVSRLRQKVDRGFDGTLIHTVRGTGYMMRTGG</sequence>
<dbReference type="GO" id="GO:0005829">
    <property type="term" value="C:cytosol"/>
    <property type="evidence" value="ECO:0007669"/>
    <property type="project" value="TreeGrafter"/>
</dbReference>
<dbReference type="GO" id="GO:0000976">
    <property type="term" value="F:transcription cis-regulatory region binding"/>
    <property type="evidence" value="ECO:0007669"/>
    <property type="project" value="TreeGrafter"/>
</dbReference>
<evidence type="ECO:0000256" key="2">
    <source>
        <dbReference type="ARBA" id="ARBA00023012"/>
    </source>
</evidence>
<dbReference type="PANTHER" id="PTHR48111:SF76">
    <property type="entry name" value="TWO-COMPONENT RESPONSE REGULATOR"/>
    <property type="match status" value="1"/>
</dbReference>
<dbReference type="SUPFAM" id="SSF52172">
    <property type="entry name" value="CheY-like"/>
    <property type="match status" value="1"/>
</dbReference>
<feature type="DNA-binding region" description="OmpR/PhoB-type" evidence="7">
    <location>
        <begin position="125"/>
        <end position="223"/>
    </location>
</feature>
<dbReference type="Gene3D" id="1.10.10.10">
    <property type="entry name" value="Winged helix-like DNA-binding domain superfamily/Winged helix DNA-binding domain"/>
    <property type="match status" value="1"/>
</dbReference>
<feature type="domain" description="Response regulatory" evidence="8">
    <location>
        <begin position="2"/>
        <end position="116"/>
    </location>
</feature>
<comment type="caution">
    <text evidence="10">The sequence shown here is derived from an EMBL/GenBank/DDBJ whole genome shotgun (WGS) entry which is preliminary data.</text>
</comment>
<dbReference type="InterPro" id="IPR011006">
    <property type="entry name" value="CheY-like_superfamily"/>
</dbReference>
<feature type="domain" description="OmpR/PhoB-type" evidence="9">
    <location>
        <begin position="125"/>
        <end position="223"/>
    </location>
</feature>
<gene>
    <name evidence="10" type="ORF">FHR21_003775</name>
</gene>
<dbReference type="PANTHER" id="PTHR48111">
    <property type="entry name" value="REGULATOR OF RPOS"/>
    <property type="match status" value="1"/>
</dbReference>
<evidence type="ECO:0000313" key="11">
    <source>
        <dbReference type="Proteomes" id="UP000537161"/>
    </source>
</evidence>
<dbReference type="InterPro" id="IPR039420">
    <property type="entry name" value="WalR-like"/>
</dbReference>
<evidence type="ECO:0000256" key="7">
    <source>
        <dbReference type="PROSITE-ProRule" id="PRU01091"/>
    </source>
</evidence>
<dbReference type="AlphaFoldDB" id="A0A7W9ETN2"/>
<dbReference type="SMART" id="SM00448">
    <property type="entry name" value="REC"/>
    <property type="match status" value="1"/>
</dbReference>
<dbReference type="RefSeq" id="WP_184101091.1">
    <property type="nucleotide sequence ID" value="NZ_JACIJH010000018.1"/>
</dbReference>
<evidence type="ECO:0000259" key="9">
    <source>
        <dbReference type="PROSITE" id="PS51755"/>
    </source>
</evidence>
<dbReference type="Proteomes" id="UP000537161">
    <property type="component" value="Unassembled WGS sequence"/>
</dbReference>
<evidence type="ECO:0000256" key="1">
    <source>
        <dbReference type="ARBA" id="ARBA00022553"/>
    </source>
</evidence>
<dbReference type="SMART" id="SM00862">
    <property type="entry name" value="Trans_reg_C"/>
    <property type="match status" value="1"/>
</dbReference>
<protein>
    <submittedName>
        <fullName evidence="10">Two-component system OmpR family response regulator</fullName>
    </submittedName>
</protein>
<keyword evidence="2" id="KW-0902">Two-component regulatory system</keyword>
<dbReference type="InterPro" id="IPR001789">
    <property type="entry name" value="Sig_transdc_resp-reg_receiver"/>
</dbReference>
<evidence type="ECO:0000313" key="10">
    <source>
        <dbReference type="EMBL" id="MBB5708390.1"/>
    </source>
</evidence>
<dbReference type="GO" id="GO:0006355">
    <property type="term" value="P:regulation of DNA-templated transcription"/>
    <property type="evidence" value="ECO:0007669"/>
    <property type="project" value="InterPro"/>
</dbReference>
<dbReference type="EMBL" id="JACIJH010000018">
    <property type="protein sequence ID" value="MBB5708390.1"/>
    <property type="molecule type" value="Genomic_DNA"/>
</dbReference>
<dbReference type="InterPro" id="IPR036388">
    <property type="entry name" value="WH-like_DNA-bd_sf"/>
</dbReference>
<dbReference type="CDD" id="cd00383">
    <property type="entry name" value="trans_reg_C"/>
    <property type="match status" value="1"/>
</dbReference>
<dbReference type="SUPFAM" id="SSF46894">
    <property type="entry name" value="C-terminal effector domain of the bipartite response regulators"/>
    <property type="match status" value="1"/>
</dbReference>
<reference evidence="10 11" key="1">
    <citation type="submission" date="2020-08" db="EMBL/GenBank/DDBJ databases">
        <title>Genomic Encyclopedia of Type Strains, Phase IV (KMG-IV): sequencing the most valuable type-strain genomes for metagenomic binning, comparative biology and taxonomic classification.</title>
        <authorList>
            <person name="Goeker M."/>
        </authorList>
    </citation>
    <scope>NUCLEOTIDE SEQUENCE [LARGE SCALE GENOMIC DNA]</scope>
    <source>
        <strain evidence="10 11">DSM 27163</strain>
    </source>
</reference>
<evidence type="ECO:0000259" key="8">
    <source>
        <dbReference type="PROSITE" id="PS50110"/>
    </source>
</evidence>
<dbReference type="PROSITE" id="PS51755">
    <property type="entry name" value="OMPR_PHOB"/>
    <property type="match status" value="1"/>
</dbReference>
<organism evidence="10 11">
    <name type="scientific">Sphingopyxis panaciterrulae</name>
    <dbReference type="NCBI Taxonomy" id="462372"/>
    <lineage>
        <taxon>Bacteria</taxon>
        <taxon>Pseudomonadati</taxon>
        <taxon>Pseudomonadota</taxon>
        <taxon>Alphaproteobacteria</taxon>
        <taxon>Sphingomonadales</taxon>
        <taxon>Sphingomonadaceae</taxon>
        <taxon>Sphingopyxis</taxon>
    </lineage>
</organism>
<proteinExistence type="predicted"/>
<dbReference type="GO" id="GO:0032993">
    <property type="term" value="C:protein-DNA complex"/>
    <property type="evidence" value="ECO:0007669"/>
    <property type="project" value="TreeGrafter"/>
</dbReference>
<evidence type="ECO:0000256" key="4">
    <source>
        <dbReference type="ARBA" id="ARBA00023125"/>
    </source>
</evidence>
<dbReference type="InterPro" id="IPR016032">
    <property type="entry name" value="Sig_transdc_resp-reg_C-effctor"/>
</dbReference>
<keyword evidence="11" id="KW-1185">Reference proteome</keyword>
<keyword evidence="5" id="KW-0804">Transcription</keyword>
<dbReference type="InterPro" id="IPR001867">
    <property type="entry name" value="OmpR/PhoB-type_DNA-bd"/>
</dbReference>
<dbReference type="Pfam" id="PF00486">
    <property type="entry name" value="Trans_reg_C"/>
    <property type="match status" value="1"/>
</dbReference>
<dbReference type="PROSITE" id="PS50110">
    <property type="entry name" value="RESPONSE_REGULATORY"/>
    <property type="match status" value="1"/>
</dbReference>
<name>A0A7W9ETN2_9SPHN</name>
<feature type="modified residue" description="4-aspartylphosphate" evidence="6">
    <location>
        <position position="51"/>
    </location>
</feature>
<evidence type="ECO:0000256" key="5">
    <source>
        <dbReference type="ARBA" id="ARBA00023163"/>
    </source>
</evidence>
<keyword evidence="4 7" id="KW-0238">DNA-binding</keyword>
<dbReference type="Gene3D" id="3.40.50.2300">
    <property type="match status" value="1"/>
</dbReference>
<keyword evidence="1 6" id="KW-0597">Phosphoprotein</keyword>
<dbReference type="Pfam" id="PF00072">
    <property type="entry name" value="Response_reg"/>
    <property type="match status" value="1"/>
</dbReference>
<evidence type="ECO:0000256" key="6">
    <source>
        <dbReference type="PROSITE-ProRule" id="PRU00169"/>
    </source>
</evidence>